<dbReference type="EMBL" id="MN739604">
    <property type="protein sequence ID" value="QHT15274.1"/>
    <property type="molecule type" value="Genomic_DNA"/>
</dbReference>
<dbReference type="AlphaFoldDB" id="A0A6C0DGE5"/>
<evidence type="ECO:0008006" key="3">
    <source>
        <dbReference type="Google" id="ProtNLM"/>
    </source>
</evidence>
<accession>A0A6C0DGE5</accession>
<evidence type="ECO:0000256" key="1">
    <source>
        <dbReference type="SAM" id="Phobius"/>
    </source>
</evidence>
<keyword evidence="1" id="KW-0812">Transmembrane</keyword>
<name>A0A6C0DGE5_9ZZZZ</name>
<reference evidence="2" key="1">
    <citation type="journal article" date="2020" name="Nature">
        <title>Giant virus diversity and host interactions through global metagenomics.</title>
        <authorList>
            <person name="Schulz F."/>
            <person name="Roux S."/>
            <person name="Paez-Espino D."/>
            <person name="Jungbluth S."/>
            <person name="Walsh D.A."/>
            <person name="Denef V.J."/>
            <person name="McMahon K.D."/>
            <person name="Konstantinidis K.T."/>
            <person name="Eloe-Fadrosh E.A."/>
            <person name="Kyrpides N.C."/>
            <person name="Woyke T."/>
        </authorList>
    </citation>
    <scope>NUCLEOTIDE SEQUENCE</scope>
    <source>
        <strain evidence="2">GVMAG-M-3300023174-144</strain>
    </source>
</reference>
<keyword evidence="1" id="KW-1133">Transmembrane helix</keyword>
<dbReference type="InterPro" id="IPR016181">
    <property type="entry name" value="Acyl_CoA_acyltransferase"/>
</dbReference>
<organism evidence="2">
    <name type="scientific">viral metagenome</name>
    <dbReference type="NCBI Taxonomy" id="1070528"/>
    <lineage>
        <taxon>unclassified sequences</taxon>
        <taxon>metagenomes</taxon>
        <taxon>organismal metagenomes</taxon>
    </lineage>
</organism>
<dbReference type="SUPFAM" id="SSF55729">
    <property type="entry name" value="Acyl-CoA N-acyltransferases (Nat)"/>
    <property type="match status" value="1"/>
</dbReference>
<keyword evidence="1" id="KW-0472">Membrane</keyword>
<dbReference type="Gene3D" id="3.40.630.170">
    <property type="match status" value="1"/>
</dbReference>
<protein>
    <recommendedName>
        <fullName evidence="3">Glycylpeptide N-tetradecanoyltransferase</fullName>
    </recommendedName>
</protein>
<proteinExistence type="predicted"/>
<sequence>MWYLYLTPMIPYLFLVLCLVLLIIAAYIKIKYRFWSIQPVYHVYDFHYFFYPNGVIMRELPEKNKYCNFYQIKTKEFSKINEYTMNCFVNLIRNHFLKNGENEYIPTKENIVPYLIGHNATCFLSYYEEPNYLYDAKQATTLVDDKIISVMTTRPLHIYFNKPSHKTNFDLYYVDHLCVDSNYRKKGIAPQMIQTHEYNQRYFNKSISVSLFKRENELTGIVPLCVYNTYGFSMKKWCVPSDLPGGNLELIECGPTNIHYLVDFLKLNLENKYEVCITPELSNILELIKTKNIYVYMIIQENQVLACYYFRDATVSIKKGTMALVSFASVNCCKDTDIFIHGFKVALSKITLSRVKQDNKFGYAFIEDLSDNGVIIKNIKMKTAPMMVSPTAYFLYNYIYPTVPSNKVFILN</sequence>
<feature type="transmembrane region" description="Helical" evidence="1">
    <location>
        <begin position="12"/>
        <end position="30"/>
    </location>
</feature>
<evidence type="ECO:0000313" key="2">
    <source>
        <dbReference type="EMBL" id="QHT15274.1"/>
    </source>
</evidence>